<dbReference type="InterPro" id="IPR006059">
    <property type="entry name" value="SBP"/>
</dbReference>
<dbReference type="GO" id="GO:0042597">
    <property type="term" value="C:periplasmic space"/>
    <property type="evidence" value="ECO:0007669"/>
    <property type="project" value="UniProtKB-SubCell"/>
</dbReference>
<sequence length="440" mass="48060">MKAITRGLRAGFIGLACTVAATSYAETVLTIGTVNNGDMLRMQGLASAFEQANPGITLEWKVLDENTLRQHITRDIASGSGEYDVITIGMYETPIWGANDWLVPMENLPASYDIDDLFDSVKNGLSANGKLYALPFYGESSMTMYRKDLFDKAGVTMPAQPTWEFMREAASKIHDPANGVYGACLRGKAGWGENVAFITTVANAFGGQWFDTSWEPQIASDAWVTAVNFYVDLLTNYGPPEPFKNGFNENLSLMNEGKCGFWVDATVAGSFVTDPSQSQVADKMAFAPAPSQVTEKGSGWLWAWALAVPVSSDDKDAAMKFATWATSKEYSALVAENFGIAAVPPGTRNSTYENAQYMAEASFAQTTLEQMNKATPEDSTLEENPYTGIQFVTIPKFQAFANKVAEQLAAALEGKTTVEQALDRSSRLVRREMVRDGYIK</sequence>
<evidence type="ECO:0000313" key="5">
    <source>
        <dbReference type="Proteomes" id="UP000005953"/>
    </source>
</evidence>
<keyword evidence="3" id="KW-0732">Signal</keyword>
<name>A4B9K4_9GAMM</name>
<protein>
    <submittedName>
        <fullName evidence="4">ABC-type sugar transport system, periplasmic component</fullName>
    </submittedName>
</protein>
<comment type="subcellular location">
    <subcellularLocation>
        <location evidence="1">Periplasm</location>
    </subcellularLocation>
</comment>
<gene>
    <name evidence="4" type="ORF">MED297_20497</name>
</gene>
<dbReference type="PANTHER" id="PTHR43649:SF12">
    <property type="entry name" value="DIACETYLCHITOBIOSE BINDING PROTEIN DASA"/>
    <property type="match status" value="1"/>
</dbReference>
<dbReference type="AlphaFoldDB" id="A4B9K4"/>
<dbReference type="OrthoDB" id="9804061at2"/>
<dbReference type="SUPFAM" id="SSF53850">
    <property type="entry name" value="Periplasmic binding protein-like II"/>
    <property type="match status" value="1"/>
</dbReference>
<accession>A4B9K4</accession>
<proteinExistence type="inferred from homology"/>
<dbReference type="STRING" id="314283.MED297_20497"/>
<comment type="similarity">
    <text evidence="2">Belongs to the bacterial solute-binding protein 1 family.</text>
</comment>
<organism evidence="4 5">
    <name type="scientific">Reinekea blandensis MED297</name>
    <dbReference type="NCBI Taxonomy" id="314283"/>
    <lineage>
        <taxon>Bacteria</taxon>
        <taxon>Pseudomonadati</taxon>
        <taxon>Pseudomonadota</taxon>
        <taxon>Gammaproteobacteria</taxon>
        <taxon>Oceanospirillales</taxon>
        <taxon>Saccharospirillaceae</taxon>
        <taxon>Reinekea</taxon>
    </lineage>
</organism>
<comment type="caution">
    <text evidence="4">The sequence shown here is derived from an EMBL/GenBank/DDBJ whole genome shotgun (WGS) entry which is preliminary data.</text>
</comment>
<keyword evidence="4" id="KW-0813">Transport</keyword>
<dbReference type="InterPro" id="IPR050490">
    <property type="entry name" value="Bact_solute-bd_prot1"/>
</dbReference>
<feature type="signal peptide" evidence="3">
    <location>
        <begin position="1"/>
        <end position="25"/>
    </location>
</feature>
<keyword evidence="5" id="KW-1185">Reference proteome</keyword>
<reference evidence="4 5" key="1">
    <citation type="submission" date="2006-02" db="EMBL/GenBank/DDBJ databases">
        <authorList>
            <person name="Pinhassi J."/>
            <person name="Pedros-Alio C."/>
            <person name="Ferriera S."/>
            <person name="Johnson J."/>
            <person name="Kravitz S."/>
            <person name="Halpern A."/>
            <person name="Remington K."/>
            <person name="Beeson K."/>
            <person name="Tran B."/>
            <person name="Rogers Y.-H."/>
            <person name="Friedman R."/>
            <person name="Venter J.C."/>
        </authorList>
    </citation>
    <scope>NUCLEOTIDE SEQUENCE [LARGE SCALE GENOMIC DNA]</scope>
    <source>
        <strain evidence="4 5">MED297</strain>
    </source>
</reference>
<evidence type="ECO:0000313" key="4">
    <source>
        <dbReference type="EMBL" id="EAR11305.1"/>
    </source>
</evidence>
<feature type="chain" id="PRO_5002664929" evidence="3">
    <location>
        <begin position="26"/>
        <end position="440"/>
    </location>
</feature>
<dbReference type="PANTHER" id="PTHR43649">
    <property type="entry name" value="ARABINOSE-BINDING PROTEIN-RELATED"/>
    <property type="match status" value="1"/>
</dbReference>
<keyword evidence="4" id="KW-0762">Sugar transport</keyword>
<evidence type="ECO:0000256" key="1">
    <source>
        <dbReference type="ARBA" id="ARBA00004418"/>
    </source>
</evidence>
<dbReference type="EMBL" id="AAOE01000001">
    <property type="protein sequence ID" value="EAR11305.1"/>
    <property type="molecule type" value="Genomic_DNA"/>
</dbReference>
<dbReference type="Gene3D" id="3.40.190.10">
    <property type="entry name" value="Periplasmic binding protein-like II"/>
    <property type="match status" value="2"/>
</dbReference>
<dbReference type="Pfam" id="PF01547">
    <property type="entry name" value="SBP_bac_1"/>
    <property type="match status" value="1"/>
</dbReference>
<dbReference type="RefSeq" id="WP_008044869.1">
    <property type="nucleotide sequence ID" value="NZ_CH724151.1"/>
</dbReference>
<evidence type="ECO:0000256" key="3">
    <source>
        <dbReference type="SAM" id="SignalP"/>
    </source>
</evidence>
<dbReference type="CDD" id="cd13585">
    <property type="entry name" value="PBP2_TMBP_like"/>
    <property type="match status" value="1"/>
</dbReference>
<evidence type="ECO:0000256" key="2">
    <source>
        <dbReference type="ARBA" id="ARBA00008520"/>
    </source>
</evidence>
<dbReference type="Proteomes" id="UP000005953">
    <property type="component" value="Unassembled WGS sequence"/>
</dbReference>
<dbReference type="HOGENOM" id="CLU_031285_9_0_6"/>